<keyword evidence="2" id="KW-1133">Transmembrane helix</keyword>
<feature type="transmembrane region" description="Helical" evidence="2">
    <location>
        <begin position="35"/>
        <end position="57"/>
    </location>
</feature>
<comment type="similarity">
    <text evidence="1">Belongs to the UPF0145 family.</text>
</comment>
<sequence length="206" mass="22951">MRFRNPASGHIEEFGEATWLWMLLLGPIYLAYKQIWLQAAIAAVIAICTGGLSWFIYPFIAKRIVRAHYAKAGWTEVADGAVVTNASGARTIDVQILPKAPDGHYRTLSEVHIKLVRWTPFEQKFTQEDAAQRLREQTLALGGNAIINVRYEQKDKTHSTAGYVEAWGTAIINESDTIACPYCAETIKRDAARCKHCSADLAGTRI</sequence>
<evidence type="ECO:0000313" key="4">
    <source>
        <dbReference type="Proteomes" id="UP000562492"/>
    </source>
</evidence>
<dbReference type="GO" id="GO:0000428">
    <property type="term" value="C:DNA-directed RNA polymerase complex"/>
    <property type="evidence" value="ECO:0007669"/>
    <property type="project" value="UniProtKB-KW"/>
</dbReference>
<dbReference type="InterPro" id="IPR002765">
    <property type="entry name" value="UPF0145_YbjQ-like"/>
</dbReference>
<dbReference type="SUPFAM" id="SSF117782">
    <property type="entry name" value="YbjQ-like"/>
    <property type="match status" value="1"/>
</dbReference>
<evidence type="ECO:0000313" key="3">
    <source>
        <dbReference type="EMBL" id="MBB6578630.1"/>
    </source>
</evidence>
<comment type="caution">
    <text evidence="3">The sequence shown here is derived from an EMBL/GenBank/DDBJ whole genome shotgun (WGS) entry which is preliminary data.</text>
</comment>
<keyword evidence="2" id="KW-0812">Transmembrane</keyword>
<keyword evidence="3" id="KW-0240">DNA-directed RNA polymerase</keyword>
<keyword evidence="2" id="KW-0472">Membrane</keyword>
<reference evidence="3 4" key="1">
    <citation type="submission" date="2020-08" db="EMBL/GenBank/DDBJ databases">
        <title>Functional genomics of gut bacteria from endangered species of beetles.</title>
        <authorList>
            <person name="Carlos-Shanley C."/>
        </authorList>
    </citation>
    <scope>NUCLEOTIDE SEQUENCE [LARGE SCALE GENOMIC DNA]</scope>
    <source>
        <strain evidence="3 4">S00124</strain>
    </source>
</reference>
<name>A0ABR6RHI3_9BURK</name>
<dbReference type="InterPro" id="IPR035439">
    <property type="entry name" value="UPF0145_dom_sf"/>
</dbReference>
<organism evidence="3 4">
    <name type="scientific">Comamonas odontotermitis</name>
    <dbReference type="NCBI Taxonomy" id="379895"/>
    <lineage>
        <taxon>Bacteria</taxon>
        <taxon>Pseudomonadati</taxon>
        <taxon>Pseudomonadota</taxon>
        <taxon>Betaproteobacteria</taxon>
        <taxon>Burkholderiales</taxon>
        <taxon>Comamonadaceae</taxon>
        <taxon>Comamonas</taxon>
    </lineage>
</organism>
<accession>A0ABR6RHI3</accession>
<dbReference type="Gene3D" id="3.30.110.70">
    <property type="entry name" value="Hypothetical protein apc22750. Chain B"/>
    <property type="match status" value="1"/>
</dbReference>
<proteinExistence type="inferred from homology"/>
<dbReference type="RefSeq" id="WP_184709114.1">
    <property type="nucleotide sequence ID" value="NZ_JACHKZ010000016.1"/>
</dbReference>
<gene>
    <name evidence="3" type="ORF">HNP33_002714</name>
</gene>
<keyword evidence="4" id="KW-1185">Reference proteome</keyword>
<keyword evidence="3" id="KW-0804">Transcription</keyword>
<evidence type="ECO:0000256" key="2">
    <source>
        <dbReference type="SAM" id="Phobius"/>
    </source>
</evidence>
<protein>
    <submittedName>
        <fullName evidence="3">DNA-directed RNA polymerase subunit RPC12/RpoP</fullName>
    </submittedName>
</protein>
<evidence type="ECO:0000256" key="1">
    <source>
        <dbReference type="ARBA" id="ARBA00010751"/>
    </source>
</evidence>
<dbReference type="Proteomes" id="UP000562492">
    <property type="component" value="Unassembled WGS sequence"/>
</dbReference>
<dbReference type="Pfam" id="PF01906">
    <property type="entry name" value="YbjQ_1"/>
    <property type="match status" value="1"/>
</dbReference>
<dbReference type="EMBL" id="JACHKZ010000016">
    <property type="protein sequence ID" value="MBB6578630.1"/>
    <property type="molecule type" value="Genomic_DNA"/>
</dbReference>